<dbReference type="PANTHER" id="PTHR31027:SF2">
    <property type="entry name" value="LEBERCILIN DOMAIN-CONTAINING PROTEIN"/>
    <property type="match status" value="1"/>
</dbReference>
<accession>A0A6A6WDT3</accession>
<feature type="compositionally biased region" description="Polar residues" evidence="2">
    <location>
        <begin position="44"/>
        <end position="61"/>
    </location>
</feature>
<dbReference type="GO" id="GO:0003729">
    <property type="term" value="F:mRNA binding"/>
    <property type="evidence" value="ECO:0007669"/>
    <property type="project" value="TreeGrafter"/>
</dbReference>
<evidence type="ECO:0000313" key="4">
    <source>
        <dbReference type="Proteomes" id="UP000799437"/>
    </source>
</evidence>
<feature type="coiled-coil region" evidence="1">
    <location>
        <begin position="165"/>
        <end position="211"/>
    </location>
</feature>
<evidence type="ECO:0000313" key="3">
    <source>
        <dbReference type="EMBL" id="KAF2760140.1"/>
    </source>
</evidence>
<dbReference type="GO" id="GO:1990904">
    <property type="term" value="C:ribonucleoprotein complex"/>
    <property type="evidence" value="ECO:0007669"/>
    <property type="project" value="TreeGrafter"/>
</dbReference>
<keyword evidence="4" id="KW-1185">Reference proteome</keyword>
<proteinExistence type="predicted"/>
<feature type="coiled-coil region" evidence="1">
    <location>
        <begin position="240"/>
        <end position="274"/>
    </location>
</feature>
<dbReference type="OrthoDB" id="2195113at2759"/>
<evidence type="ECO:0000256" key="2">
    <source>
        <dbReference type="SAM" id="MobiDB-lite"/>
    </source>
</evidence>
<dbReference type="EMBL" id="ML996568">
    <property type="protein sequence ID" value="KAF2760140.1"/>
    <property type="molecule type" value="Genomic_DNA"/>
</dbReference>
<reference evidence="3" key="1">
    <citation type="journal article" date="2020" name="Stud. Mycol.">
        <title>101 Dothideomycetes genomes: a test case for predicting lifestyles and emergence of pathogens.</title>
        <authorList>
            <person name="Haridas S."/>
            <person name="Albert R."/>
            <person name="Binder M."/>
            <person name="Bloem J."/>
            <person name="Labutti K."/>
            <person name="Salamov A."/>
            <person name="Andreopoulos B."/>
            <person name="Baker S."/>
            <person name="Barry K."/>
            <person name="Bills G."/>
            <person name="Bluhm B."/>
            <person name="Cannon C."/>
            <person name="Castanera R."/>
            <person name="Culley D."/>
            <person name="Daum C."/>
            <person name="Ezra D."/>
            <person name="Gonzalez J."/>
            <person name="Henrissat B."/>
            <person name="Kuo A."/>
            <person name="Liang C."/>
            <person name="Lipzen A."/>
            <person name="Lutzoni F."/>
            <person name="Magnuson J."/>
            <person name="Mondo S."/>
            <person name="Nolan M."/>
            <person name="Ohm R."/>
            <person name="Pangilinan J."/>
            <person name="Park H.-J."/>
            <person name="Ramirez L."/>
            <person name="Alfaro M."/>
            <person name="Sun H."/>
            <person name="Tritt A."/>
            <person name="Yoshinaga Y."/>
            <person name="Zwiers L.-H."/>
            <person name="Turgeon B."/>
            <person name="Goodwin S."/>
            <person name="Spatafora J."/>
            <person name="Crous P."/>
            <person name="Grigoriev I."/>
        </authorList>
    </citation>
    <scope>NUCLEOTIDE SEQUENCE</scope>
    <source>
        <strain evidence="3">CBS 121739</strain>
    </source>
</reference>
<name>A0A6A6WDT3_9PEZI</name>
<feature type="region of interest" description="Disordered" evidence="2">
    <location>
        <begin position="1"/>
        <end position="65"/>
    </location>
</feature>
<dbReference type="GO" id="GO:0005783">
    <property type="term" value="C:endoplasmic reticulum"/>
    <property type="evidence" value="ECO:0007669"/>
    <property type="project" value="TreeGrafter"/>
</dbReference>
<dbReference type="GO" id="GO:0008298">
    <property type="term" value="P:intracellular mRNA localization"/>
    <property type="evidence" value="ECO:0007669"/>
    <property type="project" value="TreeGrafter"/>
</dbReference>
<feature type="compositionally biased region" description="Basic and acidic residues" evidence="2">
    <location>
        <begin position="18"/>
        <end position="43"/>
    </location>
</feature>
<dbReference type="InterPro" id="IPR039604">
    <property type="entry name" value="Bfr1"/>
</dbReference>
<dbReference type="GO" id="GO:0042175">
    <property type="term" value="C:nuclear outer membrane-endoplasmic reticulum membrane network"/>
    <property type="evidence" value="ECO:0007669"/>
    <property type="project" value="TreeGrafter"/>
</dbReference>
<sequence>MSTSDPAPAKGGKQTVVKPERPDEEKFKAEEAKLEKALKEAQDKTVSIQEKLNNRSSNKDSPTAKRLQEIKAEQDEIKAKQAGSKNSFAQVQERRKKIDEQVKSRIAELNAAKGKLSFKSVEEIDREIQRLQKQVDTGTMKLVEEKKNLNEITNLNKQRKNFAGFEQQQKAIDDLKAQSAEQSKQLNDPERKALNDRFTALKNEADELYGQSRSAQKDQNAIWEERNKARTVQNEKFAALRKLRDEYHGALREAKNYEREARKIRNEKYKAEQDAYHAQKRKQNAATKLEEASAPAYSNEIIIAEGLIRYFDPSALPAKTEAAPSKFAASAGGRAVDTKGFEGMKVAKKDDEDYFQGTGGKKGKKGKTTTAATKYSLDIGTIDELGKVGVNPPSSQAEVPGVVEKLKEKLAHWKSDQKRATDENIAKAQKEIDRLEAEEANGGSRDAATKPAQANQGVNGKPSAEAELQQEKDADADVAAELEKAKIEDASETS</sequence>
<protein>
    <recommendedName>
        <fullName evidence="5">Nuclear segregation protein</fullName>
    </recommendedName>
</protein>
<dbReference type="PANTHER" id="PTHR31027">
    <property type="entry name" value="NUCLEAR SEGREGATION PROTEIN BFR1"/>
    <property type="match status" value="1"/>
</dbReference>
<dbReference type="Proteomes" id="UP000799437">
    <property type="component" value="Unassembled WGS sequence"/>
</dbReference>
<dbReference type="AlphaFoldDB" id="A0A6A6WDT3"/>
<evidence type="ECO:0008006" key="5">
    <source>
        <dbReference type="Google" id="ProtNLM"/>
    </source>
</evidence>
<gene>
    <name evidence="3" type="ORF">EJ05DRAFT_436028</name>
</gene>
<evidence type="ECO:0000256" key="1">
    <source>
        <dbReference type="SAM" id="Coils"/>
    </source>
</evidence>
<dbReference type="GeneID" id="54482774"/>
<organism evidence="3 4">
    <name type="scientific">Pseudovirgaria hyperparasitica</name>
    <dbReference type="NCBI Taxonomy" id="470096"/>
    <lineage>
        <taxon>Eukaryota</taxon>
        <taxon>Fungi</taxon>
        <taxon>Dikarya</taxon>
        <taxon>Ascomycota</taxon>
        <taxon>Pezizomycotina</taxon>
        <taxon>Dothideomycetes</taxon>
        <taxon>Dothideomycetes incertae sedis</taxon>
        <taxon>Acrospermales</taxon>
        <taxon>Acrospermaceae</taxon>
        <taxon>Pseudovirgaria</taxon>
    </lineage>
</organism>
<dbReference type="RefSeq" id="XP_033602591.1">
    <property type="nucleotide sequence ID" value="XM_033741720.1"/>
</dbReference>
<keyword evidence="1" id="KW-0175">Coiled coil</keyword>
<feature type="region of interest" description="Disordered" evidence="2">
    <location>
        <begin position="435"/>
        <end position="475"/>
    </location>
</feature>